<evidence type="ECO:0000256" key="1">
    <source>
        <dbReference type="SAM" id="MobiDB-lite"/>
    </source>
</evidence>
<feature type="region of interest" description="Disordered" evidence="1">
    <location>
        <begin position="97"/>
        <end position="126"/>
    </location>
</feature>
<dbReference type="EMBL" id="AOPY01001366">
    <property type="protein sequence ID" value="EPJ40602.1"/>
    <property type="molecule type" value="Genomic_DNA"/>
</dbReference>
<accession>S4N1K8</accession>
<gene>
    <name evidence="2" type="ORF">STAFG_2343</name>
</gene>
<evidence type="ECO:0000313" key="2">
    <source>
        <dbReference type="EMBL" id="EPJ40602.1"/>
    </source>
</evidence>
<dbReference type="PATRIC" id="fig|1283301.3.peg.2315"/>
<reference evidence="2 3" key="1">
    <citation type="submission" date="2013-02" db="EMBL/GenBank/DDBJ databases">
        <title>Draft Genome Sequence of Streptomyces afghaniensis, Which Produces Compounds of the Julimycin B-Complex.</title>
        <authorList>
            <person name="Gruening B.A."/>
            <person name="Praeg A."/>
            <person name="Erxleben A."/>
            <person name="Guenther S."/>
            <person name="Fiedler H.-P."/>
            <person name="Goodfellow M."/>
            <person name="Mueller M."/>
        </authorList>
    </citation>
    <scope>NUCLEOTIDE SEQUENCE [LARGE SCALE GENOMIC DNA]</scope>
    <source>
        <strain evidence="2 3">772</strain>
    </source>
</reference>
<feature type="compositionally biased region" description="Polar residues" evidence="1">
    <location>
        <begin position="105"/>
        <end position="126"/>
    </location>
</feature>
<sequence>MSMRTQILRTWVTAPSASDYICRRCHASAYRAEAEPAGAGKGGIKQWRIGVRLDRRSSGHCCWLDCSGGRAPVPTHSVCPAPLDSSAPTKQTACWRGRCRGRPTSRPQLSSPIPSARSVTARTTRL</sequence>
<proteinExistence type="predicted"/>
<dbReference type="HOGENOM" id="CLU_1980226_0_0_11"/>
<organism evidence="2 3">
    <name type="scientific">Streptomyces afghaniensis 772</name>
    <dbReference type="NCBI Taxonomy" id="1283301"/>
    <lineage>
        <taxon>Bacteria</taxon>
        <taxon>Bacillati</taxon>
        <taxon>Actinomycetota</taxon>
        <taxon>Actinomycetes</taxon>
        <taxon>Kitasatosporales</taxon>
        <taxon>Streptomycetaceae</taxon>
        <taxon>Streptomyces</taxon>
    </lineage>
</organism>
<evidence type="ECO:0000313" key="3">
    <source>
        <dbReference type="Proteomes" id="UP000015001"/>
    </source>
</evidence>
<keyword evidence="3" id="KW-1185">Reference proteome</keyword>
<dbReference type="AlphaFoldDB" id="S4N1K8"/>
<dbReference type="Proteomes" id="UP000015001">
    <property type="component" value="Unassembled WGS sequence"/>
</dbReference>
<protein>
    <submittedName>
        <fullName evidence="2">Uncharacterized protein</fullName>
    </submittedName>
</protein>
<comment type="caution">
    <text evidence="2">The sequence shown here is derived from an EMBL/GenBank/DDBJ whole genome shotgun (WGS) entry which is preliminary data.</text>
</comment>
<name>S4N1K8_9ACTN</name>